<evidence type="ECO:0000313" key="3">
    <source>
        <dbReference type="Proteomes" id="UP001152797"/>
    </source>
</evidence>
<evidence type="ECO:0000313" key="2">
    <source>
        <dbReference type="EMBL" id="CAL4781717.1"/>
    </source>
</evidence>
<keyword evidence="3" id="KW-1185">Reference proteome</keyword>
<dbReference type="EMBL" id="CAMXCT010001946">
    <property type="protein sequence ID" value="CAI3994405.1"/>
    <property type="molecule type" value="Genomic_DNA"/>
</dbReference>
<dbReference type="EMBL" id="CAMXCT020001946">
    <property type="protein sequence ID" value="CAL1147780.1"/>
    <property type="molecule type" value="Genomic_DNA"/>
</dbReference>
<organism evidence="1">
    <name type="scientific">Cladocopium goreaui</name>
    <dbReference type="NCBI Taxonomy" id="2562237"/>
    <lineage>
        <taxon>Eukaryota</taxon>
        <taxon>Sar</taxon>
        <taxon>Alveolata</taxon>
        <taxon>Dinophyceae</taxon>
        <taxon>Suessiales</taxon>
        <taxon>Symbiodiniaceae</taxon>
        <taxon>Cladocopium</taxon>
    </lineage>
</organism>
<reference evidence="2 3" key="2">
    <citation type="submission" date="2024-05" db="EMBL/GenBank/DDBJ databases">
        <authorList>
            <person name="Chen Y."/>
            <person name="Shah S."/>
            <person name="Dougan E. K."/>
            <person name="Thang M."/>
            <person name="Chan C."/>
        </authorList>
    </citation>
    <scope>NUCLEOTIDE SEQUENCE [LARGE SCALE GENOMIC DNA]</scope>
</reference>
<gene>
    <name evidence="1" type="ORF">C1SCF055_LOCUS21053</name>
</gene>
<reference evidence="1" key="1">
    <citation type="submission" date="2022-10" db="EMBL/GenBank/DDBJ databases">
        <authorList>
            <person name="Chen Y."/>
            <person name="Dougan E. K."/>
            <person name="Chan C."/>
            <person name="Rhodes N."/>
            <person name="Thang M."/>
        </authorList>
    </citation>
    <scope>NUCLEOTIDE SEQUENCE</scope>
</reference>
<accession>A0A9P1CN02</accession>
<dbReference type="EMBL" id="CAMXCT030001946">
    <property type="protein sequence ID" value="CAL4781717.1"/>
    <property type="molecule type" value="Genomic_DNA"/>
</dbReference>
<sequence>MQLEPFHVEMLLNVPGKVDPVRQQVPVLLPHEILDAVWHAGDAQERSGKG</sequence>
<dbReference type="Proteomes" id="UP001152797">
    <property type="component" value="Unassembled WGS sequence"/>
</dbReference>
<evidence type="ECO:0000313" key="1">
    <source>
        <dbReference type="EMBL" id="CAI3994405.1"/>
    </source>
</evidence>
<comment type="caution">
    <text evidence="1">The sequence shown here is derived from an EMBL/GenBank/DDBJ whole genome shotgun (WGS) entry which is preliminary data.</text>
</comment>
<name>A0A9P1CN02_9DINO</name>
<protein>
    <submittedName>
        <fullName evidence="1">Uncharacterized protein</fullName>
    </submittedName>
</protein>
<dbReference type="AlphaFoldDB" id="A0A9P1CN02"/>
<proteinExistence type="predicted"/>